<evidence type="ECO:0000313" key="2">
    <source>
        <dbReference type="Proteomes" id="UP000683360"/>
    </source>
</evidence>
<accession>A0A8S3SQM1</accession>
<dbReference type="EMBL" id="CAJPWZ010001775">
    <property type="protein sequence ID" value="CAG2223084.1"/>
    <property type="molecule type" value="Genomic_DNA"/>
</dbReference>
<dbReference type="OrthoDB" id="6159820at2759"/>
<name>A0A8S3SQM1_MYTED</name>
<comment type="caution">
    <text evidence="1">The sequence shown here is derived from an EMBL/GenBank/DDBJ whole genome shotgun (WGS) entry which is preliminary data.</text>
</comment>
<dbReference type="AlphaFoldDB" id="A0A8S3SQM1"/>
<proteinExistence type="predicted"/>
<organism evidence="1 2">
    <name type="scientific">Mytilus edulis</name>
    <name type="common">Blue mussel</name>
    <dbReference type="NCBI Taxonomy" id="6550"/>
    <lineage>
        <taxon>Eukaryota</taxon>
        <taxon>Metazoa</taxon>
        <taxon>Spiralia</taxon>
        <taxon>Lophotrochozoa</taxon>
        <taxon>Mollusca</taxon>
        <taxon>Bivalvia</taxon>
        <taxon>Autobranchia</taxon>
        <taxon>Pteriomorphia</taxon>
        <taxon>Mytilida</taxon>
        <taxon>Mytiloidea</taxon>
        <taxon>Mytilidae</taxon>
        <taxon>Mytilinae</taxon>
        <taxon>Mytilus</taxon>
    </lineage>
</organism>
<sequence length="230" mass="26305">MRWLNDKNKVSVHDLKYILEPKEKYSVGDEGDACYPGSPGIWRYRILCLGGKKKMEEWLDSNLNSLMVDHTDQFIIRESHTEASQAEATPKNRKREKVSICVSAKQFSDLNEEVRRLRKKLDWHINSETCGTSLKKESSSVHAAQKKPKMETISTLSVLNNTPDMCCQSEDSSLYNSYSRSQLADFISHIDSLYTAVKILLLQLFPESLHLIPFCFRKGCQHQNCGKATV</sequence>
<reference evidence="1" key="1">
    <citation type="submission" date="2021-03" db="EMBL/GenBank/DDBJ databases">
        <authorList>
            <person name="Bekaert M."/>
        </authorList>
    </citation>
    <scope>NUCLEOTIDE SEQUENCE</scope>
</reference>
<gene>
    <name evidence="1" type="ORF">MEDL_36376</name>
</gene>
<dbReference type="Proteomes" id="UP000683360">
    <property type="component" value="Unassembled WGS sequence"/>
</dbReference>
<protein>
    <submittedName>
        <fullName evidence="1">Uncharacterized protein</fullName>
    </submittedName>
</protein>
<keyword evidence="2" id="KW-1185">Reference proteome</keyword>
<evidence type="ECO:0000313" key="1">
    <source>
        <dbReference type="EMBL" id="CAG2223084.1"/>
    </source>
</evidence>